<dbReference type="Proteomes" id="UP001302349">
    <property type="component" value="Chromosome"/>
</dbReference>
<dbReference type="RefSeq" id="WP_317491753.1">
    <property type="nucleotide sequence ID" value="NZ_CP136051.1"/>
</dbReference>
<organism evidence="1 2">
    <name type="scientific">Imperialibacter roseus</name>
    <dbReference type="NCBI Taxonomy" id="1324217"/>
    <lineage>
        <taxon>Bacteria</taxon>
        <taxon>Pseudomonadati</taxon>
        <taxon>Bacteroidota</taxon>
        <taxon>Cytophagia</taxon>
        <taxon>Cytophagales</taxon>
        <taxon>Flammeovirgaceae</taxon>
        <taxon>Imperialibacter</taxon>
    </lineage>
</organism>
<reference evidence="1 2" key="1">
    <citation type="journal article" date="2023" name="Microbiol. Resour. Announc.">
        <title>Complete Genome Sequence of Imperialibacter roseus strain P4T.</title>
        <authorList>
            <person name="Tizabi D.R."/>
            <person name="Bachvaroff T."/>
            <person name="Hill R.T."/>
        </authorList>
    </citation>
    <scope>NUCLEOTIDE SEQUENCE [LARGE SCALE GENOMIC DNA]</scope>
    <source>
        <strain evidence="1 2">P4T</strain>
    </source>
</reference>
<keyword evidence="2" id="KW-1185">Reference proteome</keyword>
<evidence type="ECO:0008006" key="3">
    <source>
        <dbReference type="Google" id="ProtNLM"/>
    </source>
</evidence>
<gene>
    <name evidence="1" type="ORF">RT717_10845</name>
</gene>
<protein>
    <recommendedName>
        <fullName evidence="3">Secreted protein</fullName>
    </recommendedName>
</protein>
<accession>A0ABZ0IX92</accession>
<name>A0ABZ0IX92_9BACT</name>
<proteinExistence type="predicted"/>
<dbReference type="InterPro" id="IPR058060">
    <property type="entry name" value="HYC_CC_PP"/>
</dbReference>
<dbReference type="InterPro" id="IPR058512">
    <property type="entry name" value="DUF8199"/>
</dbReference>
<dbReference type="EMBL" id="CP136051">
    <property type="protein sequence ID" value="WOK09132.1"/>
    <property type="molecule type" value="Genomic_DNA"/>
</dbReference>
<dbReference type="Pfam" id="PF26622">
    <property type="entry name" value="DUF8199"/>
    <property type="match status" value="1"/>
</dbReference>
<dbReference type="NCBIfam" id="NF047658">
    <property type="entry name" value="HYC_CC_PP"/>
    <property type="match status" value="1"/>
</dbReference>
<evidence type="ECO:0000313" key="1">
    <source>
        <dbReference type="EMBL" id="WOK09132.1"/>
    </source>
</evidence>
<sequence>MKRTLQIALVFTWLLSIAGVVVSKHYCGPFLKNVELGHSTKHCCMDAADEPNDCCENTTEYQSLDGNFVKVEKLALGTPSLFVLYAIELPDFLSYDEAYSTHSLSFAADTGPPLPLYPAYISFGALLI</sequence>
<evidence type="ECO:0000313" key="2">
    <source>
        <dbReference type="Proteomes" id="UP001302349"/>
    </source>
</evidence>